<keyword evidence="2" id="KW-1185">Reference proteome</keyword>
<dbReference type="KEGG" id="snep:Enr13x_18580"/>
<organism evidence="1 2">
    <name type="scientific">Stieleria neptunia</name>
    <dbReference type="NCBI Taxonomy" id="2527979"/>
    <lineage>
        <taxon>Bacteria</taxon>
        <taxon>Pseudomonadati</taxon>
        <taxon>Planctomycetota</taxon>
        <taxon>Planctomycetia</taxon>
        <taxon>Pirellulales</taxon>
        <taxon>Pirellulaceae</taxon>
        <taxon>Stieleria</taxon>
    </lineage>
</organism>
<evidence type="ECO:0000313" key="2">
    <source>
        <dbReference type="Proteomes" id="UP000319004"/>
    </source>
</evidence>
<evidence type="ECO:0000313" key="1">
    <source>
        <dbReference type="EMBL" id="QDV42015.1"/>
    </source>
</evidence>
<dbReference type="EMBL" id="CP037423">
    <property type="protein sequence ID" value="QDV42015.1"/>
    <property type="molecule type" value="Genomic_DNA"/>
</dbReference>
<gene>
    <name evidence="1" type="ORF">Enr13x_18580</name>
</gene>
<protein>
    <submittedName>
        <fullName evidence="1">Uncharacterized protein</fullName>
    </submittedName>
</protein>
<reference evidence="1 2" key="1">
    <citation type="submission" date="2019-03" db="EMBL/GenBank/DDBJ databases">
        <title>Deep-cultivation of Planctomycetes and their phenomic and genomic characterization uncovers novel biology.</title>
        <authorList>
            <person name="Wiegand S."/>
            <person name="Jogler M."/>
            <person name="Boedeker C."/>
            <person name="Pinto D."/>
            <person name="Vollmers J."/>
            <person name="Rivas-Marin E."/>
            <person name="Kohn T."/>
            <person name="Peeters S.H."/>
            <person name="Heuer A."/>
            <person name="Rast P."/>
            <person name="Oberbeckmann S."/>
            <person name="Bunk B."/>
            <person name="Jeske O."/>
            <person name="Meyerdierks A."/>
            <person name="Storesund J.E."/>
            <person name="Kallscheuer N."/>
            <person name="Luecker S."/>
            <person name="Lage O.M."/>
            <person name="Pohl T."/>
            <person name="Merkel B.J."/>
            <person name="Hornburger P."/>
            <person name="Mueller R.-W."/>
            <person name="Bruemmer F."/>
            <person name="Labrenz M."/>
            <person name="Spormann A.M."/>
            <person name="Op den Camp H."/>
            <person name="Overmann J."/>
            <person name="Amann R."/>
            <person name="Jetten M.S.M."/>
            <person name="Mascher T."/>
            <person name="Medema M.H."/>
            <person name="Devos D.P."/>
            <person name="Kaster A.-K."/>
            <person name="Ovreas L."/>
            <person name="Rohde M."/>
            <person name="Galperin M.Y."/>
            <person name="Jogler C."/>
        </authorList>
    </citation>
    <scope>NUCLEOTIDE SEQUENCE [LARGE SCALE GENOMIC DNA]</scope>
    <source>
        <strain evidence="1 2">Enr13</strain>
    </source>
</reference>
<accession>A0A518HMD4</accession>
<name>A0A518HMD4_9BACT</name>
<sequence length="269" mass="29117">MMQTKPNAMHTRPKTAAIAIDVAESSNRTAALVWMFVLALLIALFSSVAFESVAAATEPLDTSGRHPLYYKSLPPGAIWQSPAAVTMQQGTFQPVAFSGPAGTKFSLPLAGSHSEEEPDLMAGLMVGAVYRFRITGIPDAIGAELYPTVELIGRIYPPRGLETLYPIPINLNESDLQEALDGNLVTRVVYLEDPQTAIPLAQQRTESRPIDIPLDQDALATADSFGRPVAIVRLGSKSPPRNPALTSQFYFGFPAWAPIYKPEPMPETP</sequence>
<dbReference type="Proteomes" id="UP000319004">
    <property type="component" value="Chromosome"/>
</dbReference>
<dbReference type="AlphaFoldDB" id="A0A518HMD4"/>
<proteinExistence type="predicted"/>